<dbReference type="AlphaFoldDB" id="A0ABD0LAW3"/>
<name>A0ABD0LAW3_9CAEN</name>
<evidence type="ECO:0000313" key="2">
    <source>
        <dbReference type="Proteomes" id="UP001519460"/>
    </source>
</evidence>
<proteinExistence type="predicted"/>
<protein>
    <submittedName>
        <fullName evidence="1">Uncharacterized protein</fullName>
    </submittedName>
</protein>
<feature type="non-terminal residue" evidence="1">
    <location>
        <position position="1"/>
    </location>
</feature>
<organism evidence="1 2">
    <name type="scientific">Batillaria attramentaria</name>
    <dbReference type="NCBI Taxonomy" id="370345"/>
    <lineage>
        <taxon>Eukaryota</taxon>
        <taxon>Metazoa</taxon>
        <taxon>Spiralia</taxon>
        <taxon>Lophotrochozoa</taxon>
        <taxon>Mollusca</taxon>
        <taxon>Gastropoda</taxon>
        <taxon>Caenogastropoda</taxon>
        <taxon>Sorbeoconcha</taxon>
        <taxon>Cerithioidea</taxon>
        <taxon>Batillariidae</taxon>
        <taxon>Batillaria</taxon>
    </lineage>
</organism>
<dbReference type="Proteomes" id="UP001519460">
    <property type="component" value="Unassembled WGS sequence"/>
</dbReference>
<accession>A0ABD0LAW3</accession>
<dbReference type="EMBL" id="JACVVK020000068">
    <property type="protein sequence ID" value="KAK7496287.1"/>
    <property type="molecule type" value="Genomic_DNA"/>
</dbReference>
<gene>
    <name evidence="1" type="ORF">BaRGS_00012452</name>
</gene>
<comment type="caution">
    <text evidence="1">The sequence shown here is derived from an EMBL/GenBank/DDBJ whole genome shotgun (WGS) entry which is preliminary data.</text>
</comment>
<keyword evidence="2" id="KW-1185">Reference proteome</keyword>
<reference evidence="1 2" key="1">
    <citation type="journal article" date="2023" name="Sci. Data">
        <title>Genome assembly of the Korean intertidal mud-creeper Batillaria attramentaria.</title>
        <authorList>
            <person name="Patra A.K."/>
            <person name="Ho P.T."/>
            <person name="Jun S."/>
            <person name="Lee S.J."/>
            <person name="Kim Y."/>
            <person name="Won Y.J."/>
        </authorList>
    </citation>
    <scope>NUCLEOTIDE SEQUENCE [LARGE SCALE GENOMIC DNA]</scope>
    <source>
        <strain evidence="1">Wonlab-2016</strain>
    </source>
</reference>
<sequence>IVLSQATLDVSPVVSEYAFLCVPSSSKSNETTWQATDGPLQYTATSKALVSNTNSTNQRPETLTVQAPNWCLPQLGKFQSKMTVNRSPLGCPDGVQLKAILDKTEGTQDACGHPEAAAFCFLSRAAPADYAGSGAP</sequence>
<evidence type="ECO:0000313" key="1">
    <source>
        <dbReference type="EMBL" id="KAK7496287.1"/>
    </source>
</evidence>